<comment type="caution">
    <text evidence="2">The sequence shown here is derived from an EMBL/GenBank/DDBJ whole genome shotgun (WGS) entry which is preliminary data.</text>
</comment>
<proteinExistence type="predicted"/>
<dbReference type="InterPro" id="IPR022310">
    <property type="entry name" value="NAD/GMP_synthase"/>
</dbReference>
<name>A0A3R6LNG3_PARDI</name>
<dbReference type="InterPro" id="IPR014729">
    <property type="entry name" value="Rossmann-like_a/b/a_fold"/>
</dbReference>
<dbReference type="GO" id="GO:0016740">
    <property type="term" value="F:transferase activity"/>
    <property type="evidence" value="ECO:0007669"/>
    <property type="project" value="UniProtKB-KW"/>
</dbReference>
<feature type="domain" description="NAD/GMP synthase" evidence="1">
    <location>
        <begin position="69"/>
        <end position="207"/>
    </location>
</feature>
<accession>A0A3R6LNG3</accession>
<dbReference type="InterPro" id="IPR020022">
    <property type="entry name" value="N-acetyl_sugar_amidoTrfase"/>
</dbReference>
<organism evidence="2 3">
    <name type="scientific">Parabacteroides distasonis</name>
    <dbReference type="NCBI Taxonomy" id="823"/>
    <lineage>
        <taxon>Bacteria</taxon>
        <taxon>Pseudomonadati</taxon>
        <taxon>Bacteroidota</taxon>
        <taxon>Bacteroidia</taxon>
        <taxon>Bacteroidales</taxon>
        <taxon>Tannerellaceae</taxon>
        <taxon>Parabacteroides</taxon>
    </lineage>
</organism>
<evidence type="ECO:0000259" key="1">
    <source>
        <dbReference type="Pfam" id="PF02540"/>
    </source>
</evidence>
<sequence>MIEYKICTHCVMDTKSDPSMIIDVNGKCERCNMYEHTVAAHWNHGRGHEKELEALLVKIKKAGKGKKYDCLIGLSGGFDSTYVLHMAVKEWGLRPLVFHVDSGFDLPLGVQNINAVCNKLGVDLKIAKIDPEDMRNFQLAMFRTGLACLDIPQDHAFVQMVEQYAVDNGIKYILNGENISTEAYTNPAYWSTIYGGSTTDTVFLNDILEKYSPVPLKNYAFTNTYRRKIWLPYIEGVKVVKPLNLIPYDYEAIKRTLFDEYGYIAYPQKHFESLITKFLEAWWLPKRFGYDVRHHQLSSLVVTGQMTREQALERLSNPSVSEEEGREMFKQVAEYLRISESELQSYFDMPLVKGSEYKHGNSWLINLGVKIMFALGKEKRVRK</sequence>
<dbReference type="Gene3D" id="3.40.50.620">
    <property type="entry name" value="HUPs"/>
    <property type="match status" value="1"/>
</dbReference>
<keyword evidence="2" id="KW-0808">Transferase</keyword>
<dbReference type="EMBL" id="QSJN01000010">
    <property type="protein sequence ID" value="RHD72678.1"/>
    <property type="molecule type" value="Genomic_DNA"/>
</dbReference>
<evidence type="ECO:0000313" key="2">
    <source>
        <dbReference type="EMBL" id="RHD72678.1"/>
    </source>
</evidence>
<dbReference type="NCBIfam" id="TIGR03573">
    <property type="entry name" value="WbuX"/>
    <property type="match status" value="1"/>
</dbReference>
<protein>
    <submittedName>
        <fullName evidence="2">N-acetyl sugar amidotransferase</fullName>
    </submittedName>
</protein>
<gene>
    <name evidence="2" type="ORF">DW782_15360</name>
</gene>
<dbReference type="Pfam" id="PF02540">
    <property type="entry name" value="NAD_synthase"/>
    <property type="match status" value="1"/>
</dbReference>
<evidence type="ECO:0000313" key="3">
    <source>
        <dbReference type="Proteomes" id="UP000284660"/>
    </source>
</evidence>
<dbReference type="AlphaFoldDB" id="A0A3R6LNG3"/>
<dbReference type="Proteomes" id="UP000284660">
    <property type="component" value="Unassembled WGS sequence"/>
</dbReference>
<dbReference type="SUPFAM" id="SSF52402">
    <property type="entry name" value="Adenine nucleotide alpha hydrolases-like"/>
    <property type="match status" value="1"/>
</dbReference>
<dbReference type="RefSeq" id="WP_008780222.1">
    <property type="nucleotide sequence ID" value="NZ_JAFEKK010000002.1"/>
</dbReference>
<reference evidence="2 3" key="1">
    <citation type="submission" date="2018-08" db="EMBL/GenBank/DDBJ databases">
        <title>A genome reference for cultivated species of the human gut microbiota.</title>
        <authorList>
            <person name="Zou Y."/>
            <person name="Xue W."/>
            <person name="Luo G."/>
        </authorList>
    </citation>
    <scope>NUCLEOTIDE SEQUENCE [LARGE SCALE GENOMIC DNA]</scope>
    <source>
        <strain evidence="2 3">AM30-4</strain>
    </source>
</reference>
<dbReference type="GO" id="GO:0006163">
    <property type="term" value="P:purine nucleotide metabolic process"/>
    <property type="evidence" value="ECO:0007669"/>
    <property type="project" value="UniProtKB-ARBA"/>
</dbReference>